<protein>
    <submittedName>
        <fullName evidence="1">Uncharacterized protein</fullName>
    </submittedName>
</protein>
<sequence>MNFNTLKFYLHNYGVRLSKTYNVDDRMQRGSSIYYWTLAAYAIFSSSPADILSIPKKLLNTPMTNHMHIQLAVINLALKFKSTTDYSAIFYPSSISPVTLRERL</sequence>
<dbReference type="VEuPathDB" id="FungiDB:RhiirFUN_021751"/>
<name>U9TEI2_RHIID</name>
<dbReference type="HOGENOM" id="CLU_2251485_0_0_1"/>
<dbReference type="EMBL" id="KI294072">
    <property type="protein sequence ID" value="ESA04743.1"/>
    <property type="molecule type" value="Genomic_DNA"/>
</dbReference>
<organism evidence="1">
    <name type="scientific">Rhizophagus irregularis (strain DAOM 181602 / DAOM 197198 / MUCL 43194)</name>
    <name type="common">Arbuscular mycorrhizal fungus</name>
    <name type="synonym">Glomus intraradices</name>
    <dbReference type="NCBI Taxonomy" id="747089"/>
    <lineage>
        <taxon>Eukaryota</taxon>
        <taxon>Fungi</taxon>
        <taxon>Fungi incertae sedis</taxon>
        <taxon>Mucoromycota</taxon>
        <taxon>Glomeromycotina</taxon>
        <taxon>Glomeromycetes</taxon>
        <taxon>Glomerales</taxon>
        <taxon>Glomeraceae</taxon>
        <taxon>Rhizophagus</taxon>
    </lineage>
</organism>
<reference evidence="1" key="1">
    <citation type="submission" date="2013-07" db="EMBL/GenBank/DDBJ databases">
        <title>The genome of an arbuscular mycorrhizal fungus provides insights into the evolution of the oldest plant symbiosis.</title>
        <authorList>
            <consortium name="DOE Joint Genome Institute"/>
            <person name="Tisserant E."/>
            <person name="Malbreil M."/>
            <person name="Kuo A."/>
            <person name="Kohler A."/>
            <person name="Symeonidi A."/>
            <person name="Balestrini R."/>
            <person name="Charron P."/>
            <person name="Duensing N."/>
            <person name="Frei-dit-Frey N."/>
            <person name="Gianinazzi-Pearson V."/>
            <person name="Gilbert B."/>
            <person name="Handa Y."/>
            <person name="Hijri M."/>
            <person name="Kaul R."/>
            <person name="Kawaguchi M."/>
            <person name="Krajinski F."/>
            <person name="Lammers P."/>
            <person name="Lapierre D."/>
            <person name="Masclaux F.G."/>
            <person name="Murat C."/>
            <person name="Morin E."/>
            <person name="Ndikumana S."/>
            <person name="Pagni M."/>
            <person name="Petitpierre D."/>
            <person name="Requena N."/>
            <person name="Rosikiewicz P."/>
            <person name="Riley R."/>
            <person name="Saito K."/>
            <person name="San Clemente H."/>
            <person name="Shapiro H."/>
            <person name="van Tuinen D."/>
            <person name="Becard G."/>
            <person name="Bonfante P."/>
            <person name="Paszkowski U."/>
            <person name="Shachar-Hill Y."/>
            <person name="Young J.P."/>
            <person name="Sanders I.R."/>
            <person name="Henrissat B."/>
            <person name="Rensing S.A."/>
            <person name="Grigoriev I.V."/>
            <person name="Corradi N."/>
            <person name="Roux C."/>
            <person name="Martin F."/>
        </authorList>
    </citation>
    <scope>NUCLEOTIDE SEQUENCE</scope>
    <source>
        <strain evidence="1">DAOM 197198</strain>
    </source>
</reference>
<dbReference type="AlphaFoldDB" id="U9TEI2"/>
<gene>
    <name evidence="1" type="ORF">GLOINDRAFT_85175</name>
</gene>
<accession>U9TEI2</accession>
<evidence type="ECO:0000313" key="1">
    <source>
        <dbReference type="EMBL" id="ESA04743.1"/>
    </source>
</evidence>
<proteinExistence type="predicted"/>